<reference evidence="1 2" key="1">
    <citation type="submission" date="2017-06" db="EMBL/GenBank/DDBJ databases">
        <authorList>
            <person name="Kim H.J."/>
            <person name="Triplett B.A."/>
        </authorList>
    </citation>
    <scope>NUCLEOTIDE SEQUENCE [LARGE SCALE GENOMIC DNA]</scope>
    <source>
        <strain evidence="1 2">CGMCC 4.1858</strain>
    </source>
</reference>
<name>A0A238ZLS0_9ACTN</name>
<evidence type="ECO:0000313" key="1">
    <source>
        <dbReference type="EMBL" id="SNR84011.1"/>
    </source>
</evidence>
<gene>
    <name evidence="1" type="ORF">SAMN05216252_101365</name>
</gene>
<proteinExistence type="predicted"/>
<protein>
    <submittedName>
        <fullName evidence="1">Uncharacterized protein</fullName>
    </submittedName>
</protein>
<evidence type="ECO:0000313" key="2">
    <source>
        <dbReference type="Proteomes" id="UP000198280"/>
    </source>
</evidence>
<dbReference type="OrthoDB" id="5196941at2"/>
<dbReference type="EMBL" id="FZOF01000001">
    <property type="protein sequence ID" value="SNR84011.1"/>
    <property type="molecule type" value="Genomic_DNA"/>
</dbReference>
<dbReference type="RefSeq" id="WP_089221793.1">
    <property type="nucleotide sequence ID" value="NZ_FZOF01000001.1"/>
</dbReference>
<sequence length="116" mass="13424">MDRRELCDALASAGVPGGLYEIPGFHEFDLRPPDFRYLRQEGDVWVVGNVERGVHDPHRRFDTEDAACRYLYDRLTDPGPAPGPGADEEMEAVLRDREEIRRAAHDSYERARRRRN</sequence>
<dbReference type="AlphaFoldDB" id="A0A238ZLS0"/>
<accession>A0A238ZLS0</accession>
<dbReference type="Proteomes" id="UP000198280">
    <property type="component" value="Unassembled WGS sequence"/>
</dbReference>
<organism evidence="1 2">
    <name type="scientific">Actinacidiphila glaucinigra</name>
    <dbReference type="NCBI Taxonomy" id="235986"/>
    <lineage>
        <taxon>Bacteria</taxon>
        <taxon>Bacillati</taxon>
        <taxon>Actinomycetota</taxon>
        <taxon>Actinomycetes</taxon>
        <taxon>Kitasatosporales</taxon>
        <taxon>Streptomycetaceae</taxon>
        <taxon>Actinacidiphila</taxon>
    </lineage>
</organism>
<keyword evidence="2" id="KW-1185">Reference proteome</keyword>